<accession>A0A5C6LPZ4</accession>
<dbReference type="GO" id="GO:0046872">
    <property type="term" value="F:metal ion binding"/>
    <property type="evidence" value="ECO:0007669"/>
    <property type="project" value="UniProtKB-KW"/>
</dbReference>
<dbReference type="EMBL" id="VOHS01000020">
    <property type="protein sequence ID" value="TWV98941.1"/>
    <property type="molecule type" value="Genomic_DNA"/>
</dbReference>
<dbReference type="RefSeq" id="WP_146306554.1">
    <property type="nucleotide sequence ID" value="NZ_VOHS01000020.1"/>
</dbReference>
<dbReference type="GO" id="GO:0008237">
    <property type="term" value="F:metallopeptidase activity"/>
    <property type="evidence" value="ECO:0007669"/>
    <property type="project" value="UniProtKB-KW"/>
</dbReference>
<dbReference type="Proteomes" id="UP000318815">
    <property type="component" value="Unassembled WGS sequence"/>
</dbReference>
<evidence type="ECO:0000256" key="5">
    <source>
        <dbReference type="ARBA" id="ARBA00022833"/>
    </source>
</evidence>
<dbReference type="InterPro" id="IPR012962">
    <property type="entry name" value="Pept_M54_archaemetzincn"/>
</dbReference>
<keyword evidence="2 7" id="KW-0645">Protease</keyword>
<evidence type="ECO:0000256" key="6">
    <source>
        <dbReference type="ARBA" id="ARBA00023049"/>
    </source>
</evidence>
<keyword evidence="3" id="KW-0479">Metal-binding</keyword>
<dbReference type="PANTHER" id="PTHR15910">
    <property type="entry name" value="ARCHAEMETZINCIN"/>
    <property type="match status" value="1"/>
</dbReference>
<dbReference type="OrthoDB" id="981600at2"/>
<dbReference type="Pfam" id="PF07998">
    <property type="entry name" value="Peptidase_M54"/>
    <property type="match status" value="1"/>
</dbReference>
<keyword evidence="5" id="KW-0862">Zinc</keyword>
<reference evidence="7 8" key="1">
    <citation type="submission" date="2019-08" db="EMBL/GenBank/DDBJ databases">
        <title>Whole genome sequencing of chitin degrading bacteria Chitinophaga pinensis YS16.</title>
        <authorList>
            <person name="Singh R.P."/>
            <person name="Manchanda G."/>
            <person name="Maurya I.K."/>
            <person name="Joshi N.K."/>
            <person name="Srivastava A.K."/>
        </authorList>
    </citation>
    <scope>NUCLEOTIDE SEQUENCE [LARGE SCALE GENOMIC DNA]</scope>
    <source>
        <strain evidence="7 8">YS-16</strain>
    </source>
</reference>
<dbReference type="PROSITE" id="PS51257">
    <property type="entry name" value="PROKAR_LIPOPROTEIN"/>
    <property type="match status" value="1"/>
</dbReference>
<name>A0A5C6LPZ4_9BACT</name>
<evidence type="ECO:0000256" key="1">
    <source>
        <dbReference type="ARBA" id="ARBA00001947"/>
    </source>
</evidence>
<keyword evidence="4" id="KW-0378">Hydrolase</keyword>
<dbReference type="CDD" id="cd11375">
    <property type="entry name" value="Peptidase_M54"/>
    <property type="match status" value="1"/>
</dbReference>
<organism evidence="7 8">
    <name type="scientific">Chitinophaga pinensis</name>
    <dbReference type="NCBI Taxonomy" id="79329"/>
    <lineage>
        <taxon>Bacteria</taxon>
        <taxon>Pseudomonadati</taxon>
        <taxon>Bacteroidota</taxon>
        <taxon>Chitinophagia</taxon>
        <taxon>Chitinophagales</taxon>
        <taxon>Chitinophagaceae</taxon>
        <taxon>Chitinophaga</taxon>
    </lineage>
</organism>
<protein>
    <submittedName>
        <fullName evidence="7">Zn-dependent protease</fullName>
    </submittedName>
</protein>
<comment type="caution">
    <text evidence="7">The sequence shown here is derived from an EMBL/GenBank/DDBJ whole genome shotgun (WGS) entry which is preliminary data.</text>
</comment>
<comment type="cofactor">
    <cofactor evidence="1">
        <name>Zn(2+)</name>
        <dbReference type="ChEBI" id="CHEBI:29105"/>
    </cofactor>
</comment>
<evidence type="ECO:0000256" key="4">
    <source>
        <dbReference type="ARBA" id="ARBA00022801"/>
    </source>
</evidence>
<proteinExistence type="predicted"/>
<dbReference type="Gene3D" id="3.40.390.10">
    <property type="entry name" value="Collagenase (Catalytic Domain)"/>
    <property type="match status" value="1"/>
</dbReference>
<dbReference type="PANTHER" id="PTHR15910:SF1">
    <property type="entry name" value="ARCHAEMETZINCIN-2"/>
    <property type="match status" value="1"/>
</dbReference>
<keyword evidence="8" id="KW-1185">Reference proteome</keyword>
<evidence type="ECO:0000313" key="7">
    <source>
        <dbReference type="EMBL" id="TWV98941.1"/>
    </source>
</evidence>
<dbReference type="InterPro" id="IPR024079">
    <property type="entry name" value="MetalloPept_cat_dom_sf"/>
</dbReference>
<gene>
    <name evidence="7" type="ORF">FEF09_18840</name>
</gene>
<dbReference type="SUPFAM" id="SSF55486">
    <property type="entry name" value="Metalloproteases ('zincins'), catalytic domain"/>
    <property type="match status" value="1"/>
</dbReference>
<dbReference type="GO" id="GO:0006508">
    <property type="term" value="P:proteolysis"/>
    <property type="evidence" value="ECO:0007669"/>
    <property type="project" value="UniProtKB-KW"/>
</dbReference>
<evidence type="ECO:0000256" key="3">
    <source>
        <dbReference type="ARBA" id="ARBA00022723"/>
    </source>
</evidence>
<evidence type="ECO:0000256" key="2">
    <source>
        <dbReference type="ARBA" id="ARBA00022670"/>
    </source>
</evidence>
<evidence type="ECO:0000313" key="8">
    <source>
        <dbReference type="Proteomes" id="UP000318815"/>
    </source>
</evidence>
<dbReference type="AlphaFoldDB" id="A0A5C6LPZ4"/>
<sequence>MLNRYSILLVCLLLTACVNKNKSHIAIKGVHIKILPLGRVKDIQIRETYEELKDISPATEVLPAQDMPAFTYYEPRNRNRADSLIRWMSRMARPGEIYVGITMQDISASKGKHEDFGIMGLGYCPGNACVVSSYRLKNKKNFTKLVIHELGHNMGLPHCPVSTCYMRDAKGGDPTDQETGFCKKCSAFLLKKNMRF</sequence>
<keyword evidence="6" id="KW-0482">Metalloprotease</keyword>